<name>A0A0X8VC54_ANAPI</name>
<evidence type="ECO:0000313" key="4">
    <source>
        <dbReference type="EMBL" id="SHF13953.1"/>
    </source>
</evidence>
<dbReference type="InterPro" id="IPR008991">
    <property type="entry name" value="Translation_prot_SH3-like_sf"/>
</dbReference>
<dbReference type="RefSeq" id="WP_082754199.1">
    <property type="nucleotide sequence ID" value="NZ_CP014223.1"/>
</dbReference>
<organism evidence="4 6">
    <name type="scientific">Anaerotignum propionicum DSM 1682</name>
    <dbReference type="NCBI Taxonomy" id="991789"/>
    <lineage>
        <taxon>Bacteria</taxon>
        <taxon>Bacillati</taxon>
        <taxon>Bacillota</taxon>
        <taxon>Clostridia</taxon>
        <taxon>Lachnospirales</taxon>
        <taxon>Anaerotignaceae</taxon>
        <taxon>Anaerotignum</taxon>
    </lineage>
</organism>
<evidence type="ECO:0000256" key="2">
    <source>
        <dbReference type="ARBA" id="ARBA00023274"/>
    </source>
</evidence>
<keyword evidence="1" id="KW-0689">Ribosomal protein</keyword>
<reference evidence="4" key="3">
    <citation type="submission" date="2016-11" db="EMBL/GenBank/DDBJ databases">
        <authorList>
            <person name="Varghese N."/>
            <person name="Submissions S."/>
        </authorList>
    </citation>
    <scope>NUCLEOTIDE SEQUENCE</scope>
    <source>
        <strain evidence="4">DSM 1682</strain>
    </source>
</reference>
<evidence type="ECO:0000313" key="6">
    <source>
        <dbReference type="Proteomes" id="UP000184204"/>
    </source>
</evidence>
<sequence length="94" mass="10779">MIALEYQIGQIVFSKDGHDKGEAMMVLSVEGRYLYLANGKTRRLEKPKRKKMIHVQPTNFVDAVMAEKIMQNAYILDADIRKAIKMYQVKAADC</sequence>
<keyword evidence="5" id="KW-1185">Reference proteome</keyword>
<dbReference type="KEGG" id="cpro:CPRO_05610"/>
<evidence type="ECO:0000313" key="3">
    <source>
        <dbReference type="EMBL" id="AMJ40164.1"/>
    </source>
</evidence>
<evidence type="ECO:0000256" key="1">
    <source>
        <dbReference type="ARBA" id="ARBA00022980"/>
    </source>
</evidence>
<keyword evidence="2" id="KW-0687">Ribonucleoprotein</keyword>
<protein>
    <recommendedName>
        <fullName evidence="7">50S ribosomal protein L14e</fullName>
    </recommendedName>
</protein>
<reference evidence="5" key="2">
    <citation type="submission" date="2016-01" db="EMBL/GenBank/DDBJ databases">
        <authorList>
            <person name="Poehlein A."/>
            <person name="Schlien K."/>
            <person name="Gottschalk G."/>
            <person name="Buckel W."/>
            <person name="Daniel R."/>
        </authorList>
    </citation>
    <scope>NUCLEOTIDE SEQUENCE [LARGE SCALE GENOMIC DNA]</scope>
    <source>
        <strain evidence="5">X2</strain>
    </source>
</reference>
<dbReference type="EMBL" id="FQUA01000019">
    <property type="protein sequence ID" value="SHF13953.1"/>
    <property type="molecule type" value="Genomic_DNA"/>
</dbReference>
<dbReference type="GO" id="GO:0005840">
    <property type="term" value="C:ribosome"/>
    <property type="evidence" value="ECO:0007669"/>
    <property type="project" value="UniProtKB-KW"/>
</dbReference>
<evidence type="ECO:0008006" key="7">
    <source>
        <dbReference type="Google" id="ProtNLM"/>
    </source>
</evidence>
<proteinExistence type="predicted"/>
<dbReference type="GO" id="GO:1990904">
    <property type="term" value="C:ribonucleoprotein complex"/>
    <property type="evidence" value="ECO:0007669"/>
    <property type="project" value="UniProtKB-KW"/>
</dbReference>
<dbReference type="CDD" id="cd06088">
    <property type="entry name" value="KOW_RPL14"/>
    <property type="match status" value="1"/>
</dbReference>
<gene>
    <name evidence="3" type="ORF">CPRO_05610</name>
    <name evidence="4" type="ORF">SAMN02745151_02911</name>
</gene>
<dbReference type="EMBL" id="CP014223">
    <property type="protein sequence ID" value="AMJ40164.1"/>
    <property type="molecule type" value="Genomic_DNA"/>
</dbReference>
<reference evidence="6" key="4">
    <citation type="submission" date="2016-11" db="EMBL/GenBank/DDBJ databases">
        <authorList>
            <person name="Jaros S."/>
            <person name="Januszkiewicz K."/>
            <person name="Wedrychowicz H."/>
        </authorList>
    </citation>
    <scope>NUCLEOTIDE SEQUENCE [LARGE SCALE GENOMIC DNA]</scope>
    <source>
        <strain evidence="6">DSM 1682</strain>
    </source>
</reference>
<dbReference type="InterPro" id="IPR041985">
    <property type="entry name" value="Ribosomal_eL14_KOW"/>
</dbReference>
<dbReference type="OrthoDB" id="1683515at2"/>
<dbReference type="AlphaFoldDB" id="A0A0X8VC54"/>
<evidence type="ECO:0000313" key="5">
    <source>
        <dbReference type="Proteomes" id="UP000068026"/>
    </source>
</evidence>
<dbReference type="Proteomes" id="UP000068026">
    <property type="component" value="Chromosome"/>
</dbReference>
<accession>A0A0X8VC54</accession>
<dbReference type="Proteomes" id="UP000184204">
    <property type="component" value="Unassembled WGS sequence"/>
</dbReference>
<reference evidence="3 5" key="1">
    <citation type="journal article" date="2016" name="Genome Announc.">
        <title>Complete Genome Sequence of the Amino Acid-Fermenting Clostridium propionicum X2 (DSM 1682).</title>
        <authorList>
            <person name="Poehlein A."/>
            <person name="Schlien K."/>
            <person name="Chowdhury N.P."/>
            <person name="Gottschalk G."/>
            <person name="Buckel W."/>
            <person name="Daniel R."/>
        </authorList>
    </citation>
    <scope>NUCLEOTIDE SEQUENCE [LARGE SCALE GENOMIC DNA]</scope>
    <source>
        <strain evidence="3 5">X2</strain>
    </source>
</reference>
<dbReference type="SUPFAM" id="SSF50104">
    <property type="entry name" value="Translation proteins SH3-like domain"/>
    <property type="match status" value="1"/>
</dbReference>